<evidence type="ECO:0000256" key="6">
    <source>
        <dbReference type="SAM" id="Phobius"/>
    </source>
</evidence>
<dbReference type="GO" id="GO:0005886">
    <property type="term" value="C:plasma membrane"/>
    <property type="evidence" value="ECO:0007669"/>
    <property type="project" value="TreeGrafter"/>
</dbReference>
<keyword evidence="5 6" id="KW-0472">Membrane</keyword>
<dbReference type="AlphaFoldDB" id="A0A561SML0"/>
<keyword evidence="3 6" id="KW-0812">Transmembrane</keyword>
<evidence type="ECO:0000256" key="2">
    <source>
        <dbReference type="ARBA" id="ARBA00005268"/>
    </source>
</evidence>
<feature type="transmembrane region" description="Helical" evidence="6">
    <location>
        <begin position="53"/>
        <end position="79"/>
    </location>
</feature>
<accession>A0A561SML0</accession>
<dbReference type="Pfam" id="PF03649">
    <property type="entry name" value="UPF0014"/>
    <property type="match status" value="1"/>
</dbReference>
<feature type="transmembrane region" description="Helical" evidence="6">
    <location>
        <begin position="215"/>
        <end position="236"/>
    </location>
</feature>
<comment type="similarity">
    <text evidence="2">Belongs to the UPF0014 family.</text>
</comment>
<feature type="transmembrane region" description="Helical" evidence="6">
    <location>
        <begin position="121"/>
        <end position="141"/>
    </location>
</feature>
<reference evidence="7 8" key="1">
    <citation type="submission" date="2019-06" db="EMBL/GenBank/DDBJ databases">
        <title>Sequencing the genomes of 1000 actinobacteria strains.</title>
        <authorList>
            <person name="Klenk H.-P."/>
        </authorList>
    </citation>
    <scope>NUCLEOTIDE SEQUENCE [LARGE SCALE GENOMIC DNA]</scope>
    <source>
        <strain evidence="7 8">DSM 45671</strain>
    </source>
</reference>
<proteinExistence type="inferred from homology"/>
<evidence type="ECO:0000256" key="4">
    <source>
        <dbReference type="ARBA" id="ARBA00022989"/>
    </source>
</evidence>
<dbReference type="InterPro" id="IPR005226">
    <property type="entry name" value="UPF0014_fam"/>
</dbReference>
<dbReference type="RefSeq" id="WP_147255201.1">
    <property type="nucleotide sequence ID" value="NZ_VIWU01000001.1"/>
</dbReference>
<evidence type="ECO:0000256" key="1">
    <source>
        <dbReference type="ARBA" id="ARBA00004141"/>
    </source>
</evidence>
<protein>
    <submittedName>
        <fullName evidence="7">Putative ABC transport system permease protein</fullName>
    </submittedName>
</protein>
<keyword evidence="4 6" id="KW-1133">Transmembrane helix</keyword>
<evidence type="ECO:0000256" key="5">
    <source>
        <dbReference type="ARBA" id="ARBA00023136"/>
    </source>
</evidence>
<comment type="subcellular location">
    <subcellularLocation>
        <location evidence="1">Membrane</location>
        <topology evidence="1">Multi-pass membrane protein</topology>
    </subcellularLocation>
</comment>
<evidence type="ECO:0000256" key="3">
    <source>
        <dbReference type="ARBA" id="ARBA00022692"/>
    </source>
</evidence>
<feature type="transmembrane region" description="Helical" evidence="6">
    <location>
        <begin position="191"/>
        <end position="209"/>
    </location>
</feature>
<organism evidence="7 8">
    <name type="scientific">Pseudonocardia hierapolitana</name>
    <dbReference type="NCBI Taxonomy" id="1128676"/>
    <lineage>
        <taxon>Bacteria</taxon>
        <taxon>Bacillati</taxon>
        <taxon>Actinomycetota</taxon>
        <taxon>Actinomycetes</taxon>
        <taxon>Pseudonocardiales</taxon>
        <taxon>Pseudonocardiaceae</taxon>
        <taxon>Pseudonocardia</taxon>
    </lineage>
</organism>
<dbReference type="OrthoDB" id="3212530at2"/>
<evidence type="ECO:0000313" key="7">
    <source>
        <dbReference type="EMBL" id="TWF76107.1"/>
    </source>
</evidence>
<gene>
    <name evidence="7" type="ORF">FHX44_111995</name>
</gene>
<dbReference type="Proteomes" id="UP000321261">
    <property type="component" value="Unassembled WGS sequence"/>
</dbReference>
<keyword evidence="8" id="KW-1185">Reference proteome</keyword>
<feature type="transmembrane region" description="Helical" evidence="6">
    <location>
        <begin position="91"/>
        <end position="115"/>
    </location>
</feature>
<name>A0A561SML0_9PSEU</name>
<dbReference type="PANTHER" id="PTHR30028:SF0">
    <property type="entry name" value="PROTEIN ALUMINUM SENSITIVE 3"/>
    <property type="match status" value="1"/>
</dbReference>
<comment type="caution">
    <text evidence="7">The sequence shown here is derived from an EMBL/GenBank/DDBJ whole genome shotgun (WGS) entry which is preliminary data.</text>
</comment>
<dbReference type="PANTHER" id="PTHR30028">
    <property type="entry name" value="UPF0014 INNER MEMBRANE PROTEIN YBBM-RELATED"/>
    <property type="match status" value="1"/>
</dbReference>
<sequence>MGSTTVVIGPALAVAGALGVLAAAALAAAASLGTARATVFAGVRAALQLGAVSLLIGAIVGSVLLSAAFVLVMVAVAAWTSARRITPHRSGWWAVLPIAVAPLPVTALLVVSGVVPPVGVAVIPMAGILIGGTMTATSLAGRRTLDELAARRGEVEAALSLGFLPRDAALEIARPSAGQALVPALDQTRTVGLVTLPGAFVGMLLGGATPVQAGAVQLLVLVLLLAVETVAVALMLELVCRGMVRRPPIGAA</sequence>
<dbReference type="EMBL" id="VIWU01000001">
    <property type="protein sequence ID" value="TWF76107.1"/>
    <property type="molecule type" value="Genomic_DNA"/>
</dbReference>
<evidence type="ECO:0000313" key="8">
    <source>
        <dbReference type="Proteomes" id="UP000321261"/>
    </source>
</evidence>